<comment type="caution">
    <text evidence="2">The sequence shown here is derived from an EMBL/GenBank/DDBJ whole genome shotgun (WGS) entry which is preliminary data.</text>
</comment>
<sequence>MKDESDMREAITEQRLGKMSTRALAKKYGISESTFRKRLQREKEWRLPIGQCKKFILSAEIEAELGKIVSMVCNIGFSITNDQIRESVKEYLQNHGIKTHSNTPFVYYPPIKMGQSTVIFSHWNGRKYALLTLE</sequence>
<dbReference type="SUPFAM" id="SSF46689">
    <property type="entry name" value="Homeodomain-like"/>
    <property type="match status" value="1"/>
</dbReference>
<accession>A0ABP0GC54</accession>
<dbReference type="Proteomes" id="UP001642483">
    <property type="component" value="Unassembled WGS sequence"/>
</dbReference>
<feature type="domain" description="HTH psq-type" evidence="1">
    <location>
        <begin position="4"/>
        <end position="41"/>
    </location>
</feature>
<evidence type="ECO:0000259" key="1">
    <source>
        <dbReference type="Pfam" id="PF05225"/>
    </source>
</evidence>
<evidence type="ECO:0000313" key="3">
    <source>
        <dbReference type="Proteomes" id="UP001642483"/>
    </source>
</evidence>
<evidence type="ECO:0000313" key="2">
    <source>
        <dbReference type="EMBL" id="CAK8689200.1"/>
    </source>
</evidence>
<organism evidence="2 3">
    <name type="scientific">Clavelina lepadiformis</name>
    <name type="common">Light-bulb sea squirt</name>
    <name type="synonym">Ascidia lepadiformis</name>
    <dbReference type="NCBI Taxonomy" id="159417"/>
    <lineage>
        <taxon>Eukaryota</taxon>
        <taxon>Metazoa</taxon>
        <taxon>Chordata</taxon>
        <taxon>Tunicata</taxon>
        <taxon>Ascidiacea</taxon>
        <taxon>Aplousobranchia</taxon>
        <taxon>Clavelinidae</taxon>
        <taxon>Clavelina</taxon>
    </lineage>
</organism>
<dbReference type="Pfam" id="PF05225">
    <property type="entry name" value="HTH_psq"/>
    <property type="match status" value="1"/>
</dbReference>
<dbReference type="EMBL" id="CAWYQH010000108">
    <property type="protein sequence ID" value="CAK8689200.1"/>
    <property type="molecule type" value="Genomic_DNA"/>
</dbReference>
<dbReference type="InterPro" id="IPR007889">
    <property type="entry name" value="HTH_Psq"/>
</dbReference>
<proteinExistence type="predicted"/>
<gene>
    <name evidence="2" type="ORF">CVLEPA_LOCUS21161</name>
</gene>
<name>A0ABP0GC54_CLALP</name>
<dbReference type="Gene3D" id="1.10.10.60">
    <property type="entry name" value="Homeodomain-like"/>
    <property type="match status" value="1"/>
</dbReference>
<keyword evidence="3" id="KW-1185">Reference proteome</keyword>
<protein>
    <recommendedName>
        <fullName evidence="1">HTH psq-type domain-containing protein</fullName>
    </recommendedName>
</protein>
<dbReference type="InterPro" id="IPR009057">
    <property type="entry name" value="Homeodomain-like_sf"/>
</dbReference>
<reference evidence="2 3" key="1">
    <citation type="submission" date="2024-02" db="EMBL/GenBank/DDBJ databases">
        <authorList>
            <person name="Daric V."/>
            <person name="Darras S."/>
        </authorList>
    </citation>
    <scope>NUCLEOTIDE SEQUENCE [LARGE SCALE GENOMIC DNA]</scope>
</reference>